<dbReference type="InterPro" id="IPR029055">
    <property type="entry name" value="Ntn_hydrolases_N"/>
</dbReference>
<protein>
    <submittedName>
        <fullName evidence="3">Class II glutamine amidotransferase</fullName>
    </submittedName>
</protein>
<sequence>MCRLFALKANEPTRVECGLVRSQNALMRQSARDAEGLMNGHGWGVADFKDGLPLIERQTWAAFHGEHFTKTAARVYAKTVIAHVRRATVGEPSIKNTHPFALGRFIFAHNGTVPGFEQVRERLLERTDPLHRTEIKGQTDSEHVFHYLMTLWSHGPQTDMLGTVKQGLEQVIAWCAEVAPGRPVGLNIVLTDGERMVGSRLNRSLWFLERREVTPCPICDETHVHHHHASRYRAVEVASEPLHPNDDWKGVPDGTVFEVDPDYALHFVPLRLPA</sequence>
<accession>A0A8J7SBR8</accession>
<dbReference type="InterPro" id="IPR017932">
    <property type="entry name" value="GATase_2_dom"/>
</dbReference>
<dbReference type="InterPro" id="IPR026869">
    <property type="entry name" value="EgtC-like"/>
</dbReference>
<dbReference type="RefSeq" id="WP_200606080.1">
    <property type="nucleotide sequence ID" value="NZ_JAEHHL010000001.1"/>
</dbReference>
<dbReference type="Pfam" id="PF13230">
    <property type="entry name" value="GATase_4"/>
    <property type="match status" value="1"/>
</dbReference>
<dbReference type="EMBL" id="JAEHHL010000001">
    <property type="protein sequence ID" value="MBK0397846.1"/>
    <property type="molecule type" value="Genomic_DNA"/>
</dbReference>
<dbReference type="CDD" id="cd01908">
    <property type="entry name" value="YafJ"/>
    <property type="match status" value="1"/>
</dbReference>
<comment type="caution">
    <text evidence="3">The sequence shown here is derived from an EMBL/GenBank/DDBJ whole genome shotgun (WGS) entry which is preliminary data.</text>
</comment>
<dbReference type="PANTHER" id="PTHR43187">
    <property type="entry name" value="GLUTAMINE AMIDOTRANSFERASE DUG3-RELATED"/>
    <property type="match status" value="1"/>
</dbReference>
<gene>
    <name evidence="3" type="ORF">H0I76_01470</name>
</gene>
<evidence type="ECO:0000313" key="3">
    <source>
        <dbReference type="EMBL" id="MBK0397846.1"/>
    </source>
</evidence>
<keyword evidence="1 3" id="KW-0315">Glutamine amidotransferase</keyword>
<dbReference type="Proteomes" id="UP000655420">
    <property type="component" value="Unassembled WGS sequence"/>
</dbReference>
<organism evidence="3 4">
    <name type="scientific">Thermohalobaculum xanthum</name>
    <dbReference type="NCBI Taxonomy" id="2753746"/>
    <lineage>
        <taxon>Bacteria</taxon>
        <taxon>Pseudomonadati</taxon>
        <taxon>Pseudomonadota</taxon>
        <taxon>Alphaproteobacteria</taxon>
        <taxon>Rhodobacterales</taxon>
        <taxon>Paracoccaceae</taxon>
        <taxon>Thermohalobaculum</taxon>
    </lineage>
</organism>
<evidence type="ECO:0000313" key="4">
    <source>
        <dbReference type="Proteomes" id="UP000655420"/>
    </source>
</evidence>
<feature type="domain" description="Glutamine amidotransferase type-2" evidence="2">
    <location>
        <begin position="2"/>
        <end position="262"/>
    </location>
</feature>
<dbReference type="PROSITE" id="PS51278">
    <property type="entry name" value="GATASE_TYPE_2"/>
    <property type="match status" value="1"/>
</dbReference>
<evidence type="ECO:0000259" key="2">
    <source>
        <dbReference type="PROSITE" id="PS51278"/>
    </source>
</evidence>
<dbReference type="PANTHER" id="PTHR43187:SF1">
    <property type="entry name" value="GLUTAMINE AMIDOTRANSFERASE DUG3-RELATED"/>
    <property type="match status" value="1"/>
</dbReference>
<dbReference type="Gene3D" id="3.60.20.10">
    <property type="entry name" value="Glutamine Phosphoribosylpyrophosphate, subunit 1, domain 1"/>
    <property type="match status" value="1"/>
</dbReference>
<dbReference type="AlphaFoldDB" id="A0A8J7SBR8"/>
<dbReference type="SUPFAM" id="SSF56235">
    <property type="entry name" value="N-terminal nucleophile aminohydrolases (Ntn hydrolases)"/>
    <property type="match status" value="1"/>
</dbReference>
<name>A0A8J7SBR8_9RHOB</name>
<evidence type="ECO:0000256" key="1">
    <source>
        <dbReference type="ARBA" id="ARBA00022962"/>
    </source>
</evidence>
<proteinExistence type="predicted"/>
<dbReference type="InterPro" id="IPR052373">
    <property type="entry name" value="Gamma-glu_amide_hydrolase"/>
</dbReference>
<keyword evidence="4" id="KW-1185">Reference proteome</keyword>
<reference evidence="3" key="1">
    <citation type="submission" date="2020-12" db="EMBL/GenBank/DDBJ databases">
        <title>Bacterial taxonomy.</title>
        <authorList>
            <person name="Pan X."/>
        </authorList>
    </citation>
    <scope>NUCLEOTIDE SEQUENCE</scope>
    <source>
        <strain evidence="3">M0105</strain>
    </source>
</reference>